<dbReference type="EMBL" id="JBHTBZ010000019">
    <property type="protein sequence ID" value="MFC7460601.1"/>
    <property type="molecule type" value="Genomic_DNA"/>
</dbReference>
<feature type="signal peptide" evidence="1">
    <location>
        <begin position="1"/>
        <end position="23"/>
    </location>
</feature>
<keyword evidence="3" id="KW-1185">Reference proteome</keyword>
<evidence type="ECO:0000313" key="3">
    <source>
        <dbReference type="Proteomes" id="UP001596457"/>
    </source>
</evidence>
<keyword evidence="1" id="KW-0732">Signal</keyword>
<accession>A0ABW2SAR8</accession>
<evidence type="ECO:0008006" key="4">
    <source>
        <dbReference type="Google" id="ProtNLM"/>
    </source>
</evidence>
<proteinExistence type="predicted"/>
<evidence type="ECO:0000256" key="1">
    <source>
        <dbReference type="SAM" id="SignalP"/>
    </source>
</evidence>
<feature type="chain" id="PRO_5046793233" description="Rap1a immunity protein domain-containing protein" evidence="1">
    <location>
        <begin position="24"/>
        <end position="112"/>
    </location>
</feature>
<organism evidence="2 3">
    <name type="scientific">Hydrogenophaga defluvii</name>
    <dbReference type="NCBI Taxonomy" id="249410"/>
    <lineage>
        <taxon>Bacteria</taxon>
        <taxon>Pseudomonadati</taxon>
        <taxon>Pseudomonadota</taxon>
        <taxon>Betaproteobacteria</taxon>
        <taxon>Burkholderiales</taxon>
        <taxon>Comamonadaceae</taxon>
        <taxon>Hydrogenophaga</taxon>
    </lineage>
</organism>
<sequence>MSRLIIKAVQLIAVFSIGSIAAAENTDEVNIIGARSCGQWIESRTERGSKKVGSEAWLMGYLSGMAMVSGKDAIQRTDSSSIYAWMDSYCKSKPLSDTAEGGVHLFFDLLRK</sequence>
<protein>
    <recommendedName>
        <fullName evidence="4">Rap1a immunity protein domain-containing protein</fullName>
    </recommendedName>
</protein>
<gene>
    <name evidence="2" type="ORF">ACFQU0_09195</name>
</gene>
<reference evidence="3" key="1">
    <citation type="journal article" date="2019" name="Int. J. Syst. Evol. Microbiol.">
        <title>The Global Catalogue of Microorganisms (GCM) 10K type strain sequencing project: providing services to taxonomists for standard genome sequencing and annotation.</title>
        <authorList>
            <consortium name="The Broad Institute Genomics Platform"/>
            <consortium name="The Broad Institute Genome Sequencing Center for Infectious Disease"/>
            <person name="Wu L."/>
            <person name="Ma J."/>
        </authorList>
    </citation>
    <scope>NUCLEOTIDE SEQUENCE [LARGE SCALE GENOMIC DNA]</scope>
    <source>
        <strain evidence="3">CCUG 53903</strain>
    </source>
</reference>
<evidence type="ECO:0000313" key="2">
    <source>
        <dbReference type="EMBL" id="MFC7460601.1"/>
    </source>
</evidence>
<name>A0ABW2SAR8_9BURK</name>
<comment type="caution">
    <text evidence="2">The sequence shown here is derived from an EMBL/GenBank/DDBJ whole genome shotgun (WGS) entry which is preliminary data.</text>
</comment>
<dbReference type="Proteomes" id="UP001596457">
    <property type="component" value="Unassembled WGS sequence"/>
</dbReference>
<dbReference type="RefSeq" id="WP_382200012.1">
    <property type="nucleotide sequence ID" value="NZ_JBHTBZ010000019.1"/>
</dbReference>